<dbReference type="GO" id="GO:0032259">
    <property type="term" value="P:methylation"/>
    <property type="evidence" value="ECO:0007669"/>
    <property type="project" value="UniProtKB-KW"/>
</dbReference>
<dbReference type="InterPro" id="IPR003788">
    <property type="entry name" value="NDUFAF7"/>
</dbReference>
<dbReference type="SUPFAM" id="SSF53335">
    <property type="entry name" value="S-adenosyl-L-methionine-dependent methyltransferases"/>
    <property type="match status" value="1"/>
</dbReference>
<protein>
    <recommendedName>
        <fullName evidence="5">SAM-dependent methyltransferase</fullName>
    </recommendedName>
</protein>
<keyword evidence="2" id="KW-0808">Transferase</keyword>
<dbReference type="InterPro" id="IPR029063">
    <property type="entry name" value="SAM-dependent_MTases_sf"/>
</dbReference>
<accession>A0A2A6E2L6</accession>
<dbReference type="PANTHER" id="PTHR12049:SF7">
    <property type="entry name" value="PROTEIN ARGININE METHYLTRANSFERASE NDUFAF7, MITOCHONDRIAL"/>
    <property type="match status" value="1"/>
</dbReference>
<dbReference type="PANTHER" id="PTHR12049">
    <property type="entry name" value="PROTEIN ARGININE METHYLTRANSFERASE NDUFAF7, MITOCHONDRIAL"/>
    <property type="match status" value="1"/>
</dbReference>
<reference evidence="3 4" key="1">
    <citation type="submission" date="2016-12" db="EMBL/GenBank/DDBJ databases">
        <title>Candidatus Reconcilibacillus cellulovorans genome.</title>
        <authorList>
            <person name="Kolinko S."/>
            <person name="Wu Y.-W."/>
            <person name="Tachea F."/>
            <person name="Denzel E."/>
            <person name="Hiras J."/>
            <person name="Baecker N."/>
            <person name="Chan L.J."/>
            <person name="Eichorst S.A."/>
            <person name="Frey D."/>
            <person name="Adams P.D."/>
            <person name="Pray T."/>
            <person name="Tanjore D."/>
            <person name="Petzold C.J."/>
            <person name="Gladden J.M."/>
            <person name="Simmons B.A."/>
            <person name="Singer S.W."/>
        </authorList>
    </citation>
    <scope>NUCLEOTIDE SEQUENCE [LARGE SCALE GENOMIC DNA]</scope>
    <source>
        <strain evidence="3">JTherm</strain>
    </source>
</reference>
<evidence type="ECO:0000256" key="1">
    <source>
        <dbReference type="ARBA" id="ARBA00022603"/>
    </source>
</evidence>
<evidence type="ECO:0000256" key="2">
    <source>
        <dbReference type="ARBA" id="ARBA00022679"/>
    </source>
</evidence>
<name>A0A2A6E2L6_9BACL</name>
<dbReference type="Proteomes" id="UP000243688">
    <property type="component" value="Unassembled WGS sequence"/>
</dbReference>
<dbReference type="AlphaFoldDB" id="A0A2A6E2L6"/>
<evidence type="ECO:0008006" key="5">
    <source>
        <dbReference type="Google" id="ProtNLM"/>
    </source>
</evidence>
<dbReference type="GO" id="GO:0035243">
    <property type="term" value="F:protein-arginine omega-N symmetric methyltransferase activity"/>
    <property type="evidence" value="ECO:0007669"/>
    <property type="project" value="TreeGrafter"/>
</dbReference>
<organism evidence="3 4">
    <name type="scientific">Candidatus Reconcilbacillus cellulovorans</name>
    <dbReference type="NCBI Taxonomy" id="1906605"/>
    <lineage>
        <taxon>Bacteria</taxon>
        <taxon>Bacillati</taxon>
        <taxon>Bacillota</taxon>
        <taxon>Bacilli</taxon>
        <taxon>Bacillales</taxon>
        <taxon>Paenibacillaceae</taxon>
        <taxon>Candidatus Reconcilbacillus</taxon>
    </lineage>
</organism>
<dbReference type="EMBL" id="MOXJ01000004">
    <property type="protein sequence ID" value="PDO11172.1"/>
    <property type="molecule type" value="Genomic_DNA"/>
</dbReference>
<evidence type="ECO:0000313" key="3">
    <source>
        <dbReference type="EMBL" id="PDO11172.1"/>
    </source>
</evidence>
<evidence type="ECO:0000313" key="4">
    <source>
        <dbReference type="Proteomes" id="UP000243688"/>
    </source>
</evidence>
<keyword evidence="1" id="KW-0489">Methyltransferase</keyword>
<proteinExistence type="predicted"/>
<comment type="caution">
    <text evidence="3">The sequence shown here is derived from an EMBL/GenBank/DDBJ whole genome shotgun (WGS) entry which is preliminary data.</text>
</comment>
<dbReference type="InterPro" id="IPR038375">
    <property type="entry name" value="NDUFAF7_sf"/>
</dbReference>
<dbReference type="Pfam" id="PF02636">
    <property type="entry name" value="Methyltransf_28"/>
    <property type="match status" value="1"/>
</dbReference>
<sequence>MSVSVGGDSDLSRSLLDELCRRIRENENRAINFEEYMELCLYHPQWGYYMRPGTKIGREGDFYTSASVGSVMGEAIAEVWLRLLSCDGLKGRVAIVEWGGGDGRMAKHILDRWRAAASDLYANVRYDIIEAGPSHREAIRLRLAEHGGRVRVFASEEEWVRERDFRAAVTIGLANEFLDAFPVRRVRVESGVIREIGVAWNEKREALEEVLLPASPEVEAFLQRGGIRLAEGQTAELPLRAVKWVSALSGVLPRPAHLFIIDYGDTADELYAVHRFRGTLMTYRRHVASTDPYEAPGEQDLTAHVDFSAVMRAAEHAGFTVERYETQLSFLLRAGALAMLADAPYGDPFHPVARRNRAVRQMLLSDGMSELFKVLHLTARS</sequence>
<gene>
    <name evidence="3" type="ORF">BLM47_02915</name>
</gene>
<dbReference type="Gene3D" id="3.40.50.12710">
    <property type="match status" value="1"/>
</dbReference>